<evidence type="ECO:0000256" key="5">
    <source>
        <dbReference type="PROSITE-ProRule" id="PRU01248"/>
    </source>
</evidence>
<dbReference type="InterPro" id="IPR050090">
    <property type="entry name" value="Tyrosine_recombinase_XerCD"/>
</dbReference>
<dbReference type="PANTHER" id="PTHR30349:SF64">
    <property type="entry name" value="PROPHAGE INTEGRASE INTD-RELATED"/>
    <property type="match status" value="1"/>
</dbReference>
<keyword evidence="4" id="KW-0233">DNA recombination</keyword>
<dbReference type="InterPro" id="IPR013762">
    <property type="entry name" value="Integrase-like_cat_sf"/>
</dbReference>
<comment type="caution">
    <text evidence="8">The sequence shown here is derived from an EMBL/GenBank/DDBJ whole genome shotgun (WGS) entry which is preliminary data.</text>
</comment>
<dbReference type="PROSITE" id="PS51898">
    <property type="entry name" value="TYR_RECOMBINASE"/>
    <property type="match status" value="1"/>
</dbReference>
<dbReference type="InterPro" id="IPR025269">
    <property type="entry name" value="SAM-like_dom"/>
</dbReference>
<sequence length="339" mass="38413">MRSNLKYVQIIKRKGKPYAYYRRGGQRQRIEGDPHSPAFLASYARIHASFEELPPIPNGGFHDLCEEYLRSQDYLGLKEGTRQEYRLDIDKLRSVFGPMEIYEIDRSLLKEYMGSLSNKKGTANNHLRMLKKLFNFAVEVDYLKASPANGIKPYKGGTHLPWSDEEVASFMEAESTPTVLKQVMAFALYTGQRQGDLINMKWSHINNGRLKVVQQKTGVELWVPIHPTLQQIISAMPKNNIHVLTTPTNLKWTASNLKLKFKTASRAAGIPENKVFHGLRKTATVKLIEAGCTFDEVKAITGHKTSSMVELYARGTNQERLASQAMLKLVESVKLKSEV</sequence>
<dbReference type="InterPro" id="IPR002104">
    <property type="entry name" value="Integrase_catalytic"/>
</dbReference>
<evidence type="ECO:0000256" key="4">
    <source>
        <dbReference type="ARBA" id="ARBA00023172"/>
    </source>
</evidence>
<dbReference type="Proteomes" id="UP000632498">
    <property type="component" value="Unassembled WGS sequence"/>
</dbReference>
<evidence type="ECO:0008006" key="10">
    <source>
        <dbReference type="Google" id="ProtNLM"/>
    </source>
</evidence>
<evidence type="ECO:0000313" key="9">
    <source>
        <dbReference type="Proteomes" id="UP000632498"/>
    </source>
</evidence>
<keyword evidence="2" id="KW-0229">DNA integration</keyword>
<dbReference type="GO" id="GO:0015074">
    <property type="term" value="P:DNA integration"/>
    <property type="evidence" value="ECO:0007669"/>
    <property type="project" value="UniProtKB-KW"/>
</dbReference>
<dbReference type="PROSITE" id="PS51900">
    <property type="entry name" value="CB"/>
    <property type="match status" value="1"/>
</dbReference>
<reference evidence="8" key="2">
    <citation type="submission" date="2020-09" db="EMBL/GenBank/DDBJ databases">
        <authorList>
            <person name="Sun Q."/>
            <person name="Zhou Y."/>
        </authorList>
    </citation>
    <scope>NUCLEOTIDE SEQUENCE</scope>
    <source>
        <strain evidence="8">CGMCC 1.15254</strain>
    </source>
</reference>
<evidence type="ECO:0000259" key="6">
    <source>
        <dbReference type="PROSITE" id="PS51898"/>
    </source>
</evidence>
<feature type="domain" description="Tyr recombinase" evidence="6">
    <location>
        <begin position="157"/>
        <end position="326"/>
    </location>
</feature>
<dbReference type="SUPFAM" id="SSF56349">
    <property type="entry name" value="DNA breaking-rejoining enzymes"/>
    <property type="match status" value="1"/>
</dbReference>
<dbReference type="AlphaFoldDB" id="A0A917FDK4"/>
<protein>
    <recommendedName>
        <fullName evidence="10">Integrase</fullName>
    </recommendedName>
</protein>
<dbReference type="EMBL" id="BMHV01000021">
    <property type="protein sequence ID" value="GGF71053.1"/>
    <property type="molecule type" value="Genomic_DNA"/>
</dbReference>
<dbReference type="Pfam" id="PF13102">
    <property type="entry name" value="Phage_int_SAM_5"/>
    <property type="match status" value="1"/>
</dbReference>
<dbReference type="Gene3D" id="1.10.150.130">
    <property type="match status" value="1"/>
</dbReference>
<accession>A0A917FDK4</accession>
<feature type="domain" description="Core-binding (CB)" evidence="7">
    <location>
        <begin position="59"/>
        <end position="138"/>
    </location>
</feature>
<dbReference type="RefSeq" id="WP_188666067.1">
    <property type="nucleotide sequence ID" value="NZ_BMHV01000021.1"/>
</dbReference>
<evidence type="ECO:0000256" key="1">
    <source>
        <dbReference type="ARBA" id="ARBA00008857"/>
    </source>
</evidence>
<keyword evidence="3 5" id="KW-0238">DNA-binding</keyword>
<dbReference type="InterPro" id="IPR010998">
    <property type="entry name" value="Integrase_recombinase_N"/>
</dbReference>
<dbReference type="InterPro" id="IPR044068">
    <property type="entry name" value="CB"/>
</dbReference>
<comment type="similarity">
    <text evidence="1">Belongs to the 'phage' integrase family.</text>
</comment>
<dbReference type="Pfam" id="PF00589">
    <property type="entry name" value="Phage_integrase"/>
    <property type="match status" value="1"/>
</dbReference>
<dbReference type="Gene3D" id="1.10.443.10">
    <property type="entry name" value="Intergrase catalytic core"/>
    <property type="match status" value="1"/>
</dbReference>
<gene>
    <name evidence="8" type="ORF">GCM10011332_26300</name>
</gene>
<name>A0A917FDK4_9PROT</name>
<dbReference type="GO" id="GO:0003677">
    <property type="term" value="F:DNA binding"/>
    <property type="evidence" value="ECO:0007669"/>
    <property type="project" value="UniProtKB-UniRule"/>
</dbReference>
<proteinExistence type="inferred from homology"/>
<keyword evidence="9" id="KW-1185">Reference proteome</keyword>
<dbReference type="PANTHER" id="PTHR30349">
    <property type="entry name" value="PHAGE INTEGRASE-RELATED"/>
    <property type="match status" value="1"/>
</dbReference>
<evidence type="ECO:0000256" key="3">
    <source>
        <dbReference type="ARBA" id="ARBA00023125"/>
    </source>
</evidence>
<evidence type="ECO:0000259" key="7">
    <source>
        <dbReference type="PROSITE" id="PS51900"/>
    </source>
</evidence>
<organism evidence="8 9">
    <name type="scientific">Terasakiella brassicae</name>
    <dbReference type="NCBI Taxonomy" id="1634917"/>
    <lineage>
        <taxon>Bacteria</taxon>
        <taxon>Pseudomonadati</taxon>
        <taxon>Pseudomonadota</taxon>
        <taxon>Alphaproteobacteria</taxon>
        <taxon>Rhodospirillales</taxon>
        <taxon>Terasakiellaceae</taxon>
        <taxon>Terasakiella</taxon>
    </lineage>
</organism>
<dbReference type="InterPro" id="IPR011010">
    <property type="entry name" value="DNA_brk_join_enz"/>
</dbReference>
<reference evidence="8" key="1">
    <citation type="journal article" date="2014" name="Int. J. Syst. Evol. Microbiol.">
        <title>Complete genome sequence of Corynebacterium casei LMG S-19264T (=DSM 44701T), isolated from a smear-ripened cheese.</title>
        <authorList>
            <consortium name="US DOE Joint Genome Institute (JGI-PGF)"/>
            <person name="Walter F."/>
            <person name="Albersmeier A."/>
            <person name="Kalinowski J."/>
            <person name="Ruckert C."/>
        </authorList>
    </citation>
    <scope>NUCLEOTIDE SEQUENCE</scope>
    <source>
        <strain evidence="8">CGMCC 1.15254</strain>
    </source>
</reference>
<evidence type="ECO:0000256" key="2">
    <source>
        <dbReference type="ARBA" id="ARBA00022908"/>
    </source>
</evidence>
<evidence type="ECO:0000313" key="8">
    <source>
        <dbReference type="EMBL" id="GGF71053.1"/>
    </source>
</evidence>
<dbReference type="GO" id="GO:0006310">
    <property type="term" value="P:DNA recombination"/>
    <property type="evidence" value="ECO:0007669"/>
    <property type="project" value="UniProtKB-KW"/>
</dbReference>